<dbReference type="PANTHER" id="PTHR44103:SF1">
    <property type="entry name" value="PROPROTEIN CONVERTASE P"/>
    <property type="match status" value="1"/>
</dbReference>
<dbReference type="Gene3D" id="2.130.10.130">
    <property type="entry name" value="Integrin alpha, N-terminal"/>
    <property type="match status" value="1"/>
</dbReference>
<dbReference type="Pfam" id="PF13517">
    <property type="entry name" value="FG-GAP_3"/>
    <property type="match status" value="1"/>
</dbReference>
<evidence type="ECO:0000256" key="1">
    <source>
        <dbReference type="ARBA" id="ARBA00022729"/>
    </source>
</evidence>
<dbReference type="InterPro" id="IPR028994">
    <property type="entry name" value="Integrin_alpha_N"/>
</dbReference>
<dbReference type="Proteomes" id="UP001216907">
    <property type="component" value="Unassembled WGS sequence"/>
</dbReference>
<reference evidence="3 4" key="1">
    <citation type="submission" date="2023-03" db="EMBL/GenBank/DDBJ databases">
        <title>Paludisphaera mucosa sp. nov. a novel planctomycete from northern fen.</title>
        <authorList>
            <person name="Ivanova A."/>
        </authorList>
    </citation>
    <scope>NUCLEOTIDE SEQUENCE [LARGE SCALE GENOMIC DNA]</scope>
    <source>
        <strain evidence="3 4">Pla2</strain>
    </source>
</reference>
<dbReference type="InterPro" id="IPR013517">
    <property type="entry name" value="FG-GAP"/>
</dbReference>
<protein>
    <submittedName>
        <fullName evidence="3">VCBS repeat-containing protein</fullName>
    </submittedName>
</protein>
<dbReference type="RefSeq" id="WP_277859492.1">
    <property type="nucleotide sequence ID" value="NZ_JARRAG010000001.1"/>
</dbReference>
<keyword evidence="1 2" id="KW-0732">Signal</keyword>
<evidence type="ECO:0000313" key="4">
    <source>
        <dbReference type="Proteomes" id="UP001216907"/>
    </source>
</evidence>
<gene>
    <name evidence="3" type="ORF">PZE19_05100</name>
</gene>
<organism evidence="3 4">
    <name type="scientific">Paludisphaera mucosa</name>
    <dbReference type="NCBI Taxonomy" id="3030827"/>
    <lineage>
        <taxon>Bacteria</taxon>
        <taxon>Pseudomonadati</taxon>
        <taxon>Planctomycetota</taxon>
        <taxon>Planctomycetia</taxon>
        <taxon>Isosphaerales</taxon>
        <taxon>Isosphaeraceae</taxon>
        <taxon>Paludisphaera</taxon>
    </lineage>
</organism>
<accession>A0ABT6F6C2</accession>
<name>A0ABT6F6C2_9BACT</name>
<comment type="caution">
    <text evidence="3">The sequence shown here is derived from an EMBL/GenBank/DDBJ whole genome shotgun (WGS) entry which is preliminary data.</text>
</comment>
<sequence>MKRMMIAAAFAAGASWLASSASAGEPKWKQHTINGKSEFEAAGVLDVDGDGKLDVVSGDTWYQAPDWKPHPVRPVDRVGTYYNDFATLPIDADGDGDIDVVTASYFGKDVAWLENPGKGGGKWAHHPIDTPGTSEAAAAVDLSGDGVPDILPNSTNVVVWYEVAKKADGKGVEFKKHDFGTAAAGHGVGSGDVNGDGRVDLLTPKGWFEAPADASRETWAWHPDWELGTTGIQITAKDVDGDGLSDLVYGMGHDFGLYWAKQSKGVDGKSVWTKAPIDETVASVHTQLWADVDGDGKADELISGKRVYAHEIEPGATDGSLVAWYKFDPKSSKWNKHVVFQGQPAKNAPEKGADRLALRDFPAGTAGTGLQVTAIDIDRDGDVDLVCPGKSGLYLFENLGSGK</sequence>
<feature type="chain" id="PRO_5046118103" evidence="2">
    <location>
        <begin position="24"/>
        <end position="403"/>
    </location>
</feature>
<proteinExistence type="predicted"/>
<evidence type="ECO:0000256" key="2">
    <source>
        <dbReference type="SAM" id="SignalP"/>
    </source>
</evidence>
<evidence type="ECO:0000313" key="3">
    <source>
        <dbReference type="EMBL" id="MDG3003136.1"/>
    </source>
</evidence>
<keyword evidence="4" id="KW-1185">Reference proteome</keyword>
<dbReference type="EMBL" id="JARRAG010000001">
    <property type="protein sequence ID" value="MDG3003136.1"/>
    <property type="molecule type" value="Genomic_DNA"/>
</dbReference>
<dbReference type="SUPFAM" id="SSF69318">
    <property type="entry name" value="Integrin alpha N-terminal domain"/>
    <property type="match status" value="1"/>
</dbReference>
<feature type="signal peptide" evidence="2">
    <location>
        <begin position="1"/>
        <end position="23"/>
    </location>
</feature>
<dbReference type="PANTHER" id="PTHR44103">
    <property type="entry name" value="PROPROTEIN CONVERTASE P"/>
    <property type="match status" value="1"/>
</dbReference>